<keyword evidence="4" id="KW-0804">Transcription</keyword>
<dbReference type="PANTHER" id="PTHR30346">
    <property type="entry name" value="TRANSCRIPTIONAL DUAL REGULATOR HCAR-RELATED"/>
    <property type="match status" value="1"/>
</dbReference>
<evidence type="ECO:0000256" key="2">
    <source>
        <dbReference type="ARBA" id="ARBA00023015"/>
    </source>
</evidence>
<dbReference type="SUPFAM" id="SSF53850">
    <property type="entry name" value="Periplasmic binding protein-like II"/>
    <property type="match status" value="1"/>
</dbReference>
<dbReference type="KEGG" id="cphy:B5808_03120"/>
<name>A0A1X9LPP8_9MICO</name>
<keyword evidence="2" id="KW-0805">Transcription regulation</keyword>
<feature type="compositionally biased region" description="Low complexity" evidence="5">
    <location>
        <begin position="185"/>
        <end position="197"/>
    </location>
</feature>
<feature type="compositionally biased region" description="Low complexity" evidence="5">
    <location>
        <begin position="160"/>
        <end position="170"/>
    </location>
</feature>
<feature type="compositionally biased region" description="Gly residues" evidence="5">
    <location>
        <begin position="198"/>
        <end position="209"/>
    </location>
</feature>
<dbReference type="STRING" id="1619308.B5808_03120"/>
<evidence type="ECO:0000313" key="8">
    <source>
        <dbReference type="Proteomes" id="UP000192775"/>
    </source>
</evidence>
<dbReference type="GO" id="GO:0003700">
    <property type="term" value="F:DNA-binding transcription factor activity"/>
    <property type="evidence" value="ECO:0007669"/>
    <property type="project" value="TreeGrafter"/>
</dbReference>
<dbReference type="GO" id="GO:0003677">
    <property type="term" value="F:DNA binding"/>
    <property type="evidence" value="ECO:0007669"/>
    <property type="project" value="UniProtKB-KW"/>
</dbReference>
<organism evidence="7 8">
    <name type="scientific">Cnuibacter physcomitrellae</name>
    <dbReference type="NCBI Taxonomy" id="1619308"/>
    <lineage>
        <taxon>Bacteria</taxon>
        <taxon>Bacillati</taxon>
        <taxon>Actinomycetota</taxon>
        <taxon>Actinomycetes</taxon>
        <taxon>Micrococcales</taxon>
        <taxon>Microbacteriaceae</taxon>
        <taxon>Cnuibacter</taxon>
    </lineage>
</organism>
<gene>
    <name evidence="7" type="ORF">B5808_03120</name>
</gene>
<protein>
    <recommendedName>
        <fullName evidence="6">LysR substrate-binding domain-containing protein</fullName>
    </recommendedName>
</protein>
<evidence type="ECO:0000256" key="5">
    <source>
        <dbReference type="SAM" id="MobiDB-lite"/>
    </source>
</evidence>
<evidence type="ECO:0000259" key="6">
    <source>
        <dbReference type="Pfam" id="PF03466"/>
    </source>
</evidence>
<sequence>MSEPIETASVRVDDQRAVVLAGEADVCFARLPLDRDGLHAIPLWEEPAVVVAPREHVIEAVDEVALADLVDEDVRPVASGEEEGAIELVAHGGGLVIVPQPVARLYGRRDVVVRPVTDAEPTRIALVWPVDLTDEQRERVDAFVGIVRGRTSASSRGGEPAASSPERGSARSGGRGSAKSGGSGSASASPRSSSASGGSKGLSGGGQGGRQARPSRGGPSRPRRGRR</sequence>
<dbReference type="PANTHER" id="PTHR30346:SF0">
    <property type="entry name" value="HCA OPERON TRANSCRIPTIONAL ACTIVATOR HCAR"/>
    <property type="match status" value="1"/>
</dbReference>
<feature type="domain" description="LysR substrate-binding" evidence="6">
    <location>
        <begin position="13"/>
        <end position="73"/>
    </location>
</feature>
<evidence type="ECO:0000256" key="1">
    <source>
        <dbReference type="ARBA" id="ARBA00009437"/>
    </source>
</evidence>
<reference evidence="7 8" key="1">
    <citation type="submission" date="2017-04" db="EMBL/GenBank/DDBJ databases">
        <authorList>
            <person name="Afonso C.L."/>
            <person name="Miller P.J."/>
            <person name="Scott M.A."/>
            <person name="Spackman E."/>
            <person name="Goraichik I."/>
            <person name="Dimitrov K.M."/>
            <person name="Suarez D.L."/>
            <person name="Swayne D.E."/>
        </authorList>
    </citation>
    <scope>NUCLEOTIDE SEQUENCE [LARGE SCALE GENOMIC DNA]</scope>
    <source>
        <strain evidence="8">XA(T)</strain>
    </source>
</reference>
<evidence type="ECO:0000256" key="3">
    <source>
        <dbReference type="ARBA" id="ARBA00023125"/>
    </source>
</evidence>
<dbReference type="AlphaFoldDB" id="A0A1X9LPP8"/>
<dbReference type="EMBL" id="CP020715">
    <property type="protein sequence ID" value="ARJ07166.1"/>
    <property type="molecule type" value="Genomic_DNA"/>
</dbReference>
<keyword evidence="3" id="KW-0238">DNA-binding</keyword>
<dbReference type="Proteomes" id="UP000192775">
    <property type="component" value="Chromosome"/>
</dbReference>
<evidence type="ECO:0000313" key="7">
    <source>
        <dbReference type="EMBL" id="ARJ07166.1"/>
    </source>
</evidence>
<accession>A0A1X9LPP8</accession>
<comment type="similarity">
    <text evidence="1">Belongs to the LysR transcriptional regulatory family.</text>
</comment>
<dbReference type="GO" id="GO:0032993">
    <property type="term" value="C:protein-DNA complex"/>
    <property type="evidence" value="ECO:0007669"/>
    <property type="project" value="TreeGrafter"/>
</dbReference>
<dbReference type="InterPro" id="IPR005119">
    <property type="entry name" value="LysR_subst-bd"/>
</dbReference>
<feature type="region of interest" description="Disordered" evidence="5">
    <location>
        <begin position="150"/>
        <end position="227"/>
    </location>
</feature>
<dbReference type="Gene3D" id="3.40.190.290">
    <property type="match status" value="1"/>
</dbReference>
<evidence type="ECO:0000256" key="4">
    <source>
        <dbReference type="ARBA" id="ARBA00023163"/>
    </source>
</evidence>
<dbReference type="Pfam" id="PF03466">
    <property type="entry name" value="LysR_substrate"/>
    <property type="match status" value="1"/>
</dbReference>
<dbReference type="CDD" id="cd05466">
    <property type="entry name" value="PBP2_LTTR_substrate"/>
    <property type="match status" value="1"/>
</dbReference>
<keyword evidence="8" id="KW-1185">Reference proteome</keyword>
<feature type="compositionally biased region" description="Low complexity" evidence="5">
    <location>
        <begin position="210"/>
        <end position="220"/>
    </location>
</feature>
<feature type="compositionally biased region" description="Gly residues" evidence="5">
    <location>
        <begin position="171"/>
        <end position="184"/>
    </location>
</feature>
<proteinExistence type="inferred from homology"/>